<name>A0A9P5TZ28_9AGAR</name>
<dbReference type="AlphaFoldDB" id="A0A9P5TZ28"/>
<dbReference type="EMBL" id="JADNRY010000333">
    <property type="protein sequence ID" value="KAF9059013.1"/>
    <property type="molecule type" value="Genomic_DNA"/>
</dbReference>
<sequence>MSSSATKAAVPRTEETSLDHVTLTEAFKDGTKFDASYTAVLKSVMGNAKSRNAFMKAFTEHTKLHASYFTATEISNDFKANIEQQLTPPFGTRVSYIKLSLSEAQIGL</sequence>
<comment type="caution">
    <text evidence="1">The sequence shown here is derived from an EMBL/GenBank/DDBJ whole genome shotgun (WGS) entry which is preliminary data.</text>
</comment>
<evidence type="ECO:0000313" key="2">
    <source>
        <dbReference type="Proteomes" id="UP000772434"/>
    </source>
</evidence>
<organism evidence="1 2">
    <name type="scientific">Rhodocollybia butyracea</name>
    <dbReference type="NCBI Taxonomy" id="206335"/>
    <lineage>
        <taxon>Eukaryota</taxon>
        <taxon>Fungi</taxon>
        <taxon>Dikarya</taxon>
        <taxon>Basidiomycota</taxon>
        <taxon>Agaricomycotina</taxon>
        <taxon>Agaricomycetes</taxon>
        <taxon>Agaricomycetidae</taxon>
        <taxon>Agaricales</taxon>
        <taxon>Marasmiineae</taxon>
        <taxon>Omphalotaceae</taxon>
        <taxon>Rhodocollybia</taxon>
    </lineage>
</organism>
<reference evidence="1" key="1">
    <citation type="submission" date="2020-11" db="EMBL/GenBank/DDBJ databases">
        <authorList>
            <consortium name="DOE Joint Genome Institute"/>
            <person name="Ahrendt S."/>
            <person name="Riley R."/>
            <person name="Andreopoulos W."/>
            <person name="Labutti K."/>
            <person name="Pangilinan J."/>
            <person name="Ruiz-Duenas F.J."/>
            <person name="Barrasa J.M."/>
            <person name="Sanchez-Garcia M."/>
            <person name="Camarero S."/>
            <person name="Miyauchi S."/>
            <person name="Serrano A."/>
            <person name="Linde D."/>
            <person name="Babiker R."/>
            <person name="Drula E."/>
            <person name="Ayuso-Fernandez I."/>
            <person name="Pacheco R."/>
            <person name="Padilla G."/>
            <person name="Ferreira P."/>
            <person name="Barriuso J."/>
            <person name="Kellner H."/>
            <person name="Castanera R."/>
            <person name="Alfaro M."/>
            <person name="Ramirez L."/>
            <person name="Pisabarro A.G."/>
            <person name="Kuo A."/>
            <person name="Tritt A."/>
            <person name="Lipzen A."/>
            <person name="He G."/>
            <person name="Yan M."/>
            <person name="Ng V."/>
            <person name="Cullen D."/>
            <person name="Martin F."/>
            <person name="Rosso M.-N."/>
            <person name="Henrissat B."/>
            <person name="Hibbett D."/>
            <person name="Martinez A.T."/>
            <person name="Grigoriev I.V."/>
        </authorList>
    </citation>
    <scope>NUCLEOTIDE SEQUENCE</scope>
    <source>
        <strain evidence="1">AH 40177</strain>
    </source>
</reference>
<keyword evidence="2" id="KW-1185">Reference proteome</keyword>
<proteinExistence type="predicted"/>
<evidence type="ECO:0000313" key="1">
    <source>
        <dbReference type="EMBL" id="KAF9059013.1"/>
    </source>
</evidence>
<gene>
    <name evidence="1" type="ORF">BDP27DRAFT_1431977</name>
</gene>
<accession>A0A9P5TZ28</accession>
<protein>
    <submittedName>
        <fullName evidence="1">Uncharacterized protein</fullName>
    </submittedName>
</protein>
<dbReference type="Proteomes" id="UP000772434">
    <property type="component" value="Unassembled WGS sequence"/>
</dbReference>